<comment type="caution">
    <text evidence="1">The sequence shown here is derived from an EMBL/GenBank/DDBJ whole genome shotgun (WGS) entry which is preliminary data.</text>
</comment>
<dbReference type="AlphaFoldDB" id="C6L9V8"/>
<proteinExistence type="predicted"/>
<protein>
    <submittedName>
        <fullName evidence="1">Uncharacterized protein</fullName>
    </submittedName>
</protein>
<dbReference type="EMBL" id="ACCL02000002">
    <property type="protein sequence ID" value="EET62365.1"/>
    <property type="molecule type" value="Genomic_DNA"/>
</dbReference>
<keyword evidence="2" id="KW-1185">Reference proteome</keyword>
<accession>C6L9V8</accession>
<organism evidence="1 2">
    <name type="scientific">Marvinbryantia formatexigens DSM 14469</name>
    <dbReference type="NCBI Taxonomy" id="478749"/>
    <lineage>
        <taxon>Bacteria</taxon>
        <taxon>Bacillati</taxon>
        <taxon>Bacillota</taxon>
        <taxon>Clostridia</taxon>
        <taxon>Lachnospirales</taxon>
        <taxon>Lachnospiraceae</taxon>
        <taxon>Marvinbryantia</taxon>
    </lineage>
</organism>
<sequence>MCASAIAQREVQETKSADCLQAEGIDSVLRSLRLGTINISGHLQIPFASVLCICYTIRKGGLGHE</sequence>
<dbReference type="Proteomes" id="UP000005561">
    <property type="component" value="Unassembled WGS sequence"/>
</dbReference>
<name>C6L9V8_9FIRM</name>
<evidence type="ECO:0000313" key="2">
    <source>
        <dbReference type="Proteomes" id="UP000005561"/>
    </source>
</evidence>
<reference evidence="1" key="1">
    <citation type="submission" date="2009-07" db="EMBL/GenBank/DDBJ databases">
        <authorList>
            <person name="Weinstock G."/>
            <person name="Sodergren E."/>
            <person name="Clifton S."/>
            <person name="Fulton L."/>
            <person name="Fulton B."/>
            <person name="Courtney L."/>
            <person name="Fronick C."/>
            <person name="Harrison M."/>
            <person name="Strong C."/>
            <person name="Farmer C."/>
            <person name="Delahaunty K."/>
            <person name="Markovic C."/>
            <person name="Hall O."/>
            <person name="Minx P."/>
            <person name="Tomlinson C."/>
            <person name="Mitreva M."/>
            <person name="Nelson J."/>
            <person name="Hou S."/>
            <person name="Wollam A."/>
            <person name="Pepin K.H."/>
            <person name="Johnson M."/>
            <person name="Bhonagiri V."/>
            <person name="Nash W.E."/>
            <person name="Warren W."/>
            <person name="Chinwalla A."/>
            <person name="Mardis E.R."/>
            <person name="Wilson R.K."/>
        </authorList>
    </citation>
    <scope>NUCLEOTIDE SEQUENCE [LARGE SCALE GENOMIC DNA]</scope>
    <source>
        <strain evidence="1">DSM 14469</strain>
    </source>
</reference>
<evidence type="ECO:0000313" key="1">
    <source>
        <dbReference type="EMBL" id="EET62365.1"/>
    </source>
</evidence>
<gene>
    <name evidence="1" type="ORF">BRYFOR_05398</name>
</gene>